<dbReference type="InterPro" id="IPR015424">
    <property type="entry name" value="PyrdxlP-dep_Trfase"/>
</dbReference>
<organism evidence="1">
    <name type="scientific">mine drainage metagenome</name>
    <dbReference type="NCBI Taxonomy" id="410659"/>
    <lineage>
        <taxon>unclassified sequences</taxon>
        <taxon>metagenomes</taxon>
        <taxon>ecological metagenomes</taxon>
    </lineage>
</organism>
<protein>
    <submittedName>
        <fullName evidence="1">L-threonine-O-3-phosphate decarboxylase</fullName>
    </submittedName>
</protein>
<evidence type="ECO:0000313" key="1">
    <source>
        <dbReference type="EMBL" id="EQD72607.1"/>
    </source>
</evidence>
<gene>
    <name evidence="1" type="ORF">B1A_05366</name>
</gene>
<reference evidence="1" key="2">
    <citation type="journal article" date="2014" name="ISME J.">
        <title>Microbial stratification in low pH oxic and suboxic macroscopic growths along an acid mine drainage.</title>
        <authorList>
            <person name="Mendez-Garcia C."/>
            <person name="Mesa V."/>
            <person name="Sprenger R.R."/>
            <person name="Richter M."/>
            <person name="Diez M.S."/>
            <person name="Solano J."/>
            <person name="Bargiela R."/>
            <person name="Golyshina O.V."/>
            <person name="Manteca A."/>
            <person name="Ramos J.L."/>
            <person name="Gallego J.R."/>
            <person name="Llorente I."/>
            <person name="Martins Dos Santos V.A."/>
            <person name="Jensen O.N."/>
            <person name="Pelaez A.I."/>
            <person name="Sanchez J."/>
            <person name="Ferrer M."/>
        </authorList>
    </citation>
    <scope>NUCLEOTIDE SEQUENCE</scope>
</reference>
<reference evidence="1" key="1">
    <citation type="submission" date="2013-08" db="EMBL/GenBank/DDBJ databases">
        <authorList>
            <person name="Mendez C."/>
            <person name="Richter M."/>
            <person name="Ferrer M."/>
            <person name="Sanchez J."/>
        </authorList>
    </citation>
    <scope>NUCLEOTIDE SEQUENCE</scope>
</reference>
<dbReference type="EMBL" id="AUZX01003907">
    <property type="protein sequence ID" value="EQD72607.1"/>
    <property type="molecule type" value="Genomic_DNA"/>
</dbReference>
<proteinExistence type="predicted"/>
<accession>T1BRY7</accession>
<name>T1BRY7_9ZZZZ</name>
<feature type="non-terminal residue" evidence="1">
    <location>
        <position position="94"/>
    </location>
</feature>
<comment type="caution">
    <text evidence="1">The sequence shown here is derived from an EMBL/GenBank/DDBJ whole genome shotgun (WGS) entry which is preliminary data.</text>
</comment>
<sequence>MLEHGGNLTLAVQRFGRPAGRWLDLSTGINPHAWPIPSIPAELWHCLPNMDDDLKKVACHYFGFPQVLPVAGTQAALQMLPTLRPYSRVAIHAP</sequence>
<dbReference type="SUPFAM" id="SSF53383">
    <property type="entry name" value="PLP-dependent transferases"/>
    <property type="match status" value="1"/>
</dbReference>
<dbReference type="AlphaFoldDB" id="T1BRY7"/>